<evidence type="ECO:0000313" key="2">
    <source>
        <dbReference type="Proteomes" id="UP000197535"/>
    </source>
</evidence>
<dbReference type="EMBL" id="LSTO01000002">
    <property type="protein sequence ID" value="OWW18845.1"/>
    <property type="molecule type" value="Genomic_DNA"/>
</dbReference>
<name>A0A254T8D8_9BURK</name>
<proteinExistence type="predicted"/>
<dbReference type="Proteomes" id="UP000197535">
    <property type="component" value="Unassembled WGS sequence"/>
</dbReference>
<dbReference type="SUPFAM" id="SSF75011">
    <property type="entry name" value="3-carboxy-cis,cis-mucoante lactonizing enzyme"/>
    <property type="match status" value="1"/>
</dbReference>
<dbReference type="Pfam" id="PF10282">
    <property type="entry name" value="Lactonase"/>
    <property type="match status" value="1"/>
</dbReference>
<dbReference type="Gene3D" id="2.130.10.10">
    <property type="entry name" value="YVTN repeat-like/Quinoprotein amine dehydrogenase"/>
    <property type="match status" value="2"/>
</dbReference>
<keyword evidence="2" id="KW-1185">Reference proteome</keyword>
<dbReference type="InterPro" id="IPR015943">
    <property type="entry name" value="WD40/YVTN_repeat-like_dom_sf"/>
</dbReference>
<protein>
    <recommendedName>
        <fullName evidence="3">6-phosphogluconolactonase</fullName>
    </recommendedName>
</protein>
<organism evidence="1 2">
    <name type="scientific">Noviherbaspirillum denitrificans</name>
    <dbReference type="NCBI Taxonomy" id="1968433"/>
    <lineage>
        <taxon>Bacteria</taxon>
        <taxon>Pseudomonadati</taxon>
        <taxon>Pseudomonadota</taxon>
        <taxon>Betaproteobacteria</taxon>
        <taxon>Burkholderiales</taxon>
        <taxon>Oxalobacteraceae</taxon>
        <taxon>Noviherbaspirillum</taxon>
    </lineage>
</organism>
<evidence type="ECO:0008006" key="3">
    <source>
        <dbReference type="Google" id="ProtNLM"/>
    </source>
</evidence>
<gene>
    <name evidence="1" type="ORF">AYR66_03845</name>
</gene>
<evidence type="ECO:0000313" key="1">
    <source>
        <dbReference type="EMBL" id="OWW18845.1"/>
    </source>
</evidence>
<reference evidence="1 2" key="1">
    <citation type="submission" date="2016-02" db="EMBL/GenBank/DDBJ databases">
        <authorList>
            <person name="Wen L."/>
            <person name="He K."/>
            <person name="Yang H."/>
        </authorList>
    </citation>
    <scope>NUCLEOTIDE SEQUENCE [LARGE SCALE GENOMIC DNA]</scope>
    <source>
        <strain evidence="1 2">TSA40</strain>
    </source>
</reference>
<sequence length="417" mass="44865">MDFKGRALVLVSDADMLASAYVNGELGPREGTDALSVIPLGAPPRELKAFSVPVSNSVAGPPVAVATTPDGRFAIVVETFGQRPDNNERHHFGDLKHGNQIAVVDVSDLQRPRVVQRVTGLERPDSVSVNAAGNMIAVALNPQGAGGKTPLALYEFRDGRLGPVQTPQVPGWALGERLIHAEFHPSSNLLALVNETRGELSFVTVGGSPGARTLEALGNKVQVERAPYMARFTPDGRHVLVNALYWGPDIQGTWNEAPRGSVVSVRLHAGKGADGSTRHALVSRAVTGVSPEGLAISPDGKLVATANLERSFLPYDDPRITWYSSVSLFRLDQDTGQLQRVADYAYDGILPEALAFDASGNYLAVVTFDHFDDSDAGGSVDFWRIARDSLDAHRVELVMTPYRVKVQRGPHSMVLVR</sequence>
<dbReference type="AlphaFoldDB" id="A0A254T8D8"/>
<dbReference type="InterPro" id="IPR019405">
    <property type="entry name" value="Lactonase_7-beta_prop"/>
</dbReference>
<comment type="caution">
    <text evidence="1">The sequence shown here is derived from an EMBL/GenBank/DDBJ whole genome shotgun (WGS) entry which is preliminary data.</text>
</comment>
<accession>A0A254T8D8</accession>